<dbReference type="InterPro" id="IPR043129">
    <property type="entry name" value="ATPase_NBD"/>
</dbReference>
<protein>
    <submittedName>
        <fullName evidence="1">Molecular chaperone</fullName>
    </submittedName>
</protein>
<organism evidence="1 2">
    <name type="scientific">Lysinibacillus telephonicus</name>
    <dbReference type="NCBI Taxonomy" id="1714840"/>
    <lineage>
        <taxon>Bacteria</taxon>
        <taxon>Bacillati</taxon>
        <taxon>Bacillota</taxon>
        <taxon>Bacilli</taxon>
        <taxon>Bacillales</taxon>
        <taxon>Bacillaceae</taxon>
        <taxon>Lysinibacillus</taxon>
    </lineage>
</organism>
<dbReference type="AlphaFoldDB" id="A0A3S0JWG2"/>
<accession>A0A3S0JWG2</accession>
<evidence type="ECO:0000313" key="2">
    <source>
        <dbReference type="Proteomes" id="UP000276349"/>
    </source>
</evidence>
<reference evidence="1 2" key="1">
    <citation type="submission" date="2018-12" db="EMBL/GenBank/DDBJ databases">
        <authorList>
            <person name="Yu L."/>
        </authorList>
    </citation>
    <scope>NUCLEOTIDE SEQUENCE [LARGE SCALE GENOMIC DNA]</scope>
    <source>
        <strain evidence="1 2">S5H2222</strain>
    </source>
</reference>
<dbReference type="RefSeq" id="WP_126294434.1">
    <property type="nucleotide sequence ID" value="NZ_CP155468.1"/>
</dbReference>
<dbReference type="PANTHER" id="PTHR42749">
    <property type="entry name" value="CELL SHAPE-DETERMINING PROTEIN MREB"/>
    <property type="match status" value="1"/>
</dbReference>
<evidence type="ECO:0000313" key="1">
    <source>
        <dbReference type="EMBL" id="RTQ92868.1"/>
    </source>
</evidence>
<keyword evidence="2" id="KW-1185">Reference proteome</keyword>
<dbReference type="SUPFAM" id="SSF53067">
    <property type="entry name" value="Actin-like ATPase domain"/>
    <property type="match status" value="2"/>
</dbReference>
<dbReference type="EMBL" id="RXNR01000026">
    <property type="protein sequence ID" value="RTQ92868.1"/>
    <property type="molecule type" value="Genomic_DNA"/>
</dbReference>
<comment type="caution">
    <text evidence="1">The sequence shown here is derived from an EMBL/GenBank/DDBJ whole genome shotgun (WGS) entry which is preliminary data.</text>
</comment>
<sequence>MGSYSYKLYQGAEKRTSNLTYTREELEEMTTFHLRNICHKEKLVVGMIYNLDRNALIETILKYLGAKDNLLIKDFKEDGFQNLEQALKNYLRTPMSDNPNIQVPAKLILYKGLKVDRRDQYCVEAGSGIGESNVLIINEKMELCGILNLLKDGEKPGRFVLVTSGQLEMKETNNHQYRLLFFRKEDSDYLYKAYYQERVLPPTNLRYYQIPVEELEIRQLEPTKAVLAIDFGTSNTTAGAYIDDDYVNAPSEHDLIMGRIRLNAINYISFPQTTEKETEWIELLPTVIAVTNCEDPNNIQYSYGFEALKAMKKNGFSSHATVFHGIKRWVNDYMREEEIMDSQGNTAKVTRKELLRCYLKYIIETAEHQLKCRFSHLHISSPVKLKSQFLDMFQQLLPEYTIETDHALDEGMAVLYNTIANQIEKNQFLDNEEYHALVIDCGGGTTDLSSCRFQIRDNRISYKLDIQTTYENGETNFGGNNITYRIFQYLKITFAHYYTANRNVLDIDQLIEIPGADIFRHVDEFGVSSVYEKLEQQYQLVDEILPTKFKLYENRSREEYQRVRHNFYFLWELAESMKKEFFRKTGVVRNRFYSEQVDSQENDLRVTAVDRWFLSIYDNGQFKDVYDYPNLVFNIQEMNHLIKADIYEIVRMFLDDFFQEGRLQHYSIIKLTGQSCRIDVFREALKEFVPGKIIEFRQKSEEPGQVPELKLACLRGAIRYISDRKLGKIEANITNEAPITPYSVYAYTHTQIEKVLISSLKRMNLVRGSISRPMTVKEVEFFLRGNEGDIRRKFIYWNDTKSYTHVLYEEIEKIYGEKVPQEETDTIGNGEVKFFVFADENNWGFHVLPIARKDEQLYWAKKHYFAFENELSELDFFNGMK</sequence>
<dbReference type="Gene3D" id="3.90.640.10">
    <property type="entry name" value="Actin, Chain A, domain 4"/>
    <property type="match status" value="1"/>
</dbReference>
<dbReference type="PANTHER" id="PTHR42749:SF1">
    <property type="entry name" value="CELL SHAPE-DETERMINING PROTEIN MREB"/>
    <property type="match status" value="1"/>
</dbReference>
<dbReference type="OrthoDB" id="9760742at2"/>
<proteinExistence type="predicted"/>
<dbReference type="Gene3D" id="3.30.420.40">
    <property type="match status" value="2"/>
</dbReference>
<dbReference type="Proteomes" id="UP000276349">
    <property type="component" value="Unassembled WGS sequence"/>
</dbReference>
<gene>
    <name evidence="1" type="ORF">EKG35_10645</name>
</gene>
<name>A0A3S0JWG2_9BACI</name>